<organism evidence="4 5">
    <name type="scientific">Streptomyces abyssalis</name>
    <dbReference type="NCBI Taxonomy" id="933944"/>
    <lineage>
        <taxon>Bacteria</taxon>
        <taxon>Bacillati</taxon>
        <taxon>Actinomycetota</taxon>
        <taxon>Actinomycetes</taxon>
        <taxon>Kitasatosporales</taxon>
        <taxon>Streptomycetaceae</taxon>
        <taxon>Streptomyces</taxon>
    </lineage>
</organism>
<dbReference type="InterPro" id="IPR032093">
    <property type="entry name" value="PhoD_N"/>
</dbReference>
<dbReference type="Gene3D" id="3.60.21.70">
    <property type="entry name" value="PhoD-like phosphatase"/>
    <property type="match status" value="1"/>
</dbReference>
<dbReference type="RefSeq" id="WP_070009816.1">
    <property type="nucleotide sequence ID" value="NZ_LJGS01000037.1"/>
</dbReference>
<name>A0A1E7JSZ1_9ACTN</name>
<dbReference type="InterPro" id="IPR018946">
    <property type="entry name" value="PhoD-like_MPP"/>
</dbReference>
<proteinExistence type="predicted"/>
<keyword evidence="5" id="KW-1185">Reference proteome</keyword>
<accession>A0A1E7JSZ1</accession>
<dbReference type="STRING" id="933944.AN215_06105"/>
<reference evidence="4 5" key="1">
    <citation type="journal article" date="2016" name="Front. Microbiol.">
        <title>Comparative Genomics Analysis of Streptomyces Species Reveals Their Adaptation to the Marine Environment and Their Diversity at the Genomic Level.</title>
        <authorList>
            <person name="Tian X."/>
            <person name="Zhang Z."/>
            <person name="Yang T."/>
            <person name="Chen M."/>
            <person name="Li J."/>
            <person name="Chen F."/>
            <person name="Yang J."/>
            <person name="Li W."/>
            <person name="Zhang B."/>
            <person name="Zhang Z."/>
            <person name="Wu J."/>
            <person name="Zhang C."/>
            <person name="Long L."/>
            <person name="Xiao J."/>
        </authorList>
    </citation>
    <scope>NUCLEOTIDE SEQUENCE [LARGE SCALE GENOMIC DNA]</scope>
    <source>
        <strain evidence="4 5">SCSIO 10390</strain>
    </source>
</reference>
<dbReference type="Gene3D" id="2.60.40.380">
    <property type="entry name" value="Purple acid phosphatase-like, N-terminal"/>
    <property type="match status" value="1"/>
</dbReference>
<protein>
    <submittedName>
        <fullName evidence="4">Alkaline phosphatase</fullName>
    </submittedName>
</protein>
<feature type="domain" description="PhoD-like phosphatase metallophosphatase" evidence="2">
    <location>
        <begin position="169"/>
        <end position="536"/>
    </location>
</feature>
<evidence type="ECO:0000313" key="5">
    <source>
        <dbReference type="Proteomes" id="UP000176087"/>
    </source>
</evidence>
<comment type="caution">
    <text evidence="4">The sequence shown here is derived from an EMBL/GenBank/DDBJ whole genome shotgun (WGS) entry which is preliminary data.</text>
</comment>
<gene>
    <name evidence="4" type="ORF">AN215_06105</name>
</gene>
<dbReference type="EMBL" id="LJGT01000037">
    <property type="protein sequence ID" value="OEU92012.1"/>
    <property type="molecule type" value="Genomic_DNA"/>
</dbReference>
<dbReference type="CDD" id="cd07389">
    <property type="entry name" value="MPP_PhoD"/>
    <property type="match status" value="1"/>
</dbReference>
<feature type="compositionally biased region" description="Basic and acidic residues" evidence="1">
    <location>
        <begin position="563"/>
        <end position="573"/>
    </location>
</feature>
<feature type="region of interest" description="Disordered" evidence="1">
    <location>
        <begin position="276"/>
        <end position="295"/>
    </location>
</feature>
<dbReference type="AlphaFoldDB" id="A0A1E7JSZ1"/>
<dbReference type="Pfam" id="PF16655">
    <property type="entry name" value="PhoD_N"/>
    <property type="match status" value="1"/>
</dbReference>
<feature type="domain" description="Phospholipase D N-terminal" evidence="3">
    <location>
        <begin position="60"/>
        <end position="156"/>
    </location>
</feature>
<evidence type="ECO:0000259" key="2">
    <source>
        <dbReference type="Pfam" id="PF09423"/>
    </source>
</evidence>
<dbReference type="OrthoDB" id="327733at2"/>
<evidence type="ECO:0000313" key="4">
    <source>
        <dbReference type="EMBL" id="OEU92012.1"/>
    </source>
</evidence>
<dbReference type="PANTHER" id="PTHR43606">
    <property type="entry name" value="PHOSPHATASE, PUTATIVE (AFU_ORTHOLOGUE AFUA_6G08710)-RELATED"/>
    <property type="match status" value="1"/>
</dbReference>
<feature type="region of interest" description="Disordered" evidence="1">
    <location>
        <begin position="550"/>
        <end position="573"/>
    </location>
</feature>
<evidence type="ECO:0000256" key="1">
    <source>
        <dbReference type="SAM" id="MobiDB-lite"/>
    </source>
</evidence>
<dbReference type="PANTHER" id="PTHR43606:SF2">
    <property type="entry name" value="ALKALINE PHOSPHATASE FAMILY PROTEIN (AFU_ORTHOLOGUE AFUA_5G03860)"/>
    <property type="match status" value="1"/>
</dbReference>
<feature type="region of interest" description="Disordered" evidence="1">
    <location>
        <begin position="1"/>
        <end position="26"/>
    </location>
</feature>
<dbReference type="Pfam" id="PF09423">
    <property type="entry name" value="PhoD"/>
    <property type="match status" value="1"/>
</dbReference>
<dbReference type="SUPFAM" id="SSF56300">
    <property type="entry name" value="Metallo-dependent phosphatases"/>
    <property type="match status" value="1"/>
</dbReference>
<dbReference type="InterPro" id="IPR052900">
    <property type="entry name" value="Phospholipid_Metab_Enz"/>
</dbReference>
<feature type="compositionally biased region" description="Polar residues" evidence="1">
    <location>
        <begin position="1"/>
        <end position="11"/>
    </location>
</feature>
<sequence length="573" mass="62549">MSRAVTNSRATPQDPAPESRPARKPRRRTVAAATAASAVLLPLSSGLLSAQPGGGPAFLHGVASGDPLPDGVLLWTRVTPSPEAVPGSGKGAPVEVTWEVAEDEEFSTVAARGTAKTRARTDHTVKADVRGLRPDTTYWFRFSAGTVRSPAGRTRTTSAENAAVGNLRFGVVSCSHYEAGYFAAYRHLASRTDLDAVLHLGDYIYECATGEYPVTGKIVRKAQPEHETVTLADYRVRHAHYKLDPDLQALHAAHPVVAMWDDHEFANNAWSKDAENHTSAVEASPGTAGAGAGAEGDWAGRVRAAKQAYFEWMPVRPSTEGTTYRRIRFGRLADLHMLDLRSFRDHQPRRILGHHVADDPDRTITGRAQLDWLKSGLSGSTAQWRMVGTSVMIASLAFDAVPTDTLRSLAKLLGLTLTLDQWDGYTDDRRELLTHIRDNRIANTVFLAGDIHMAFANDVPLRAAGPSQPSPVATEFVVASVTSPNLDDISLVPSVDVSSRARTDIRRSNPHVRWLDTDSHGFGVLDVDTERVQMDYFVLSDKTDRHATAEVRSSYRTRSGTQRLEKADAPVRT</sequence>
<dbReference type="Proteomes" id="UP000176087">
    <property type="component" value="Unassembled WGS sequence"/>
</dbReference>
<dbReference type="InterPro" id="IPR029052">
    <property type="entry name" value="Metallo-depent_PP-like"/>
</dbReference>
<evidence type="ECO:0000259" key="3">
    <source>
        <dbReference type="Pfam" id="PF16655"/>
    </source>
</evidence>
<dbReference type="PATRIC" id="fig|933944.5.peg.5247"/>
<dbReference type="InterPro" id="IPR038607">
    <property type="entry name" value="PhoD-like_sf"/>
</dbReference>